<dbReference type="RefSeq" id="WP_188934587.1">
    <property type="nucleotide sequence ID" value="NZ_BMJC01000004.1"/>
</dbReference>
<reference evidence="2" key="1">
    <citation type="journal article" date="2014" name="Int. J. Syst. Evol. Microbiol.">
        <title>Complete genome sequence of Corynebacterium casei LMG S-19264T (=DSM 44701T), isolated from a smear-ripened cheese.</title>
        <authorList>
            <consortium name="US DOE Joint Genome Institute (JGI-PGF)"/>
            <person name="Walter F."/>
            <person name="Albersmeier A."/>
            <person name="Kalinowski J."/>
            <person name="Ruckert C."/>
        </authorList>
    </citation>
    <scope>NUCLEOTIDE SEQUENCE</scope>
    <source>
        <strain evidence="2">CGMCC 1.15448</strain>
    </source>
</reference>
<dbReference type="EMBL" id="BMJC01000004">
    <property type="protein sequence ID" value="GGB10646.1"/>
    <property type="molecule type" value="Genomic_DNA"/>
</dbReference>
<feature type="signal peptide" evidence="1">
    <location>
        <begin position="1"/>
        <end position="17"/>
    </location>
</feature>
<dbReference type="Proteomes" id="UP000607559">
    <property type="component" value="Unassembled WGS sequence"/>
</dbReference>
<dbReference type="PROSITE" id="PS51257">
    <property type="entry name" value="PROKAR_LIPOPROTEIN"/>
    <property type="match status" value="1"/>
</dbReference>
<evidence type="ECO:0000313" key="3">
    <source>
        <dbReference type="Proteomes" id="UP000607559"/>
    </source>
</evidence>
<organism evidence="2 3">
    <name type="scientific">Puia dinghuensis</name>
    <dbReference type="NCBI Taxonomy" id="1792502"/>
    <lineage>
        <taxon>Bacteria</taxon>
        <taxon>Pseudomonadati</taxon>
        <taxon>Bacteroidota</taxon>
        <taxon>Chitinophagia</taxon>
        <taxon>Chitinophagales</taxon>
        <taxon>Chitinophagaceae</taxon>
        <taxon>Puia</taxon>
    </lineage>
</organism>
<comment type="caution">
    <text evidence="2">The sequence shown here is derived from an EMBL/GenBank/DDBJ whole genome shotgun (WGS) entry which is preliminary data.</text>
</comment>
<proteinExistence type="predicted"/>
<keyword evidence="3" id="KW-1185">Reference proteome</keyword>
<reference evidence="2" key="2">
    <citation type="submission" date="2020-09" db="EMBL/GenBank/DDBJ databases">
        <authorList>
            <person name="Sun Q."/>
            <person name="Zhou Y."/>
        </authorList>
    </citation>
    <scope>NUCLEOTIDE SEQUENCE</scope>
    <source>
        <strain evidence="2">CGMCC 1.15448</strain>
    </source>
</reference>
<evidence type="ECO:0000313" key="2">
    <source>
        <dbReference type="EMBL" id="GGB10646.1"/>
    </source>
</evidence>
<keyword evidence="1" id="KW-0732">Signal</keyword>
<dbReference type="AlphaFoldDB" id="A0A8J2UFM0"/>
<protein>
    <recommendedName>
        <fullName evidence="4">Lipoprotein</fullName>
    </recommendedName>
</protein>
<evidence type="ECO:0000256" key="1">
    <source>
        <dbReference type="SAM" id="SignalP"/>
    </source>
</evidence>
<evidence type="ECO:0008006" key="4">
    <source>
        <dbReference type="Google" id="ProtNLM"/>
    </source>
</evidence>
<feature type="chain" id="PRO_5035286912" description="Lipoprotein" evidence="1">
    <location>
        <begin position="18"/>
        <end position="92"/>
    </location>
</feature>
<name>A0A8J2UFM0_9BACT</name>
<sequence>MKKTSCIKLVLITAALAACNKPIYQQGSYLPDYYPSDPPDSTNSCPIDYPQLLPDFSPDYYTWLYGFRPYHHHHRAGVSRAGFGGGGHTISS</sequence>
<accession>A0A8J2UFM0</accession>
<gene>
    <name evidence="2" type="ORF">GCM10011511_37780</name>
</gene>